<name>A0ACC1TM52_9AGAR</name>
<keyword evidence="2" id="KW-1185">Reference proteome</keyword>
<proteinExistence type="predicted"/>
<accession>A0ACC1TM52</accession>
<dbReference type="EMBL" id="MU795527">
    <property type="protein sequence ID" value="KAJ3805797.1"/>
    <property type="molecule type" value="Genomic_DNA"/>
</dbReference>
<gene>
    <name evidence="1" type="ORF">F5876DRAFT_69490</name>
</gene>
<organism evidence="1 2">
    <name type="scientific">Lentinula aff. lateritia</name>
    <dbReference type="NCBI Taxonomy" id="2804960"/>
    <lineage>
        <taxon>Eukaryota</taxon>
        <taxon>Fungi</taxon>
        <taxon>Dikarya</taxon>
        <taxon>Basidiomycota</taxon>
        <taxon>Agaricomycotina</taxon>
        <taxon>Agaricomycetes</taxon>
        <taxon>Agaricomycetidae</taxon>
        <taxon>Agaricales</taxon>
        <taxon>Marasmiineae</taxon>
        <taxon>Omphalotaceae</taxon>
        <taxon>Lentinula</taxon>
    </lineage>
</organism>
<evidence type="ECO:0000313" key="2">
    <source>
        <dbReference type="Proteomes" id="UP001163835"/>
    </source>
</evidence>
<evidence type="ECO:0000313" key="1">
    <source>
        <dbReference type="EMBL" id="KAJ3805797.1"/>
    </source>
</evidence>
<comment type="caution">
    <text evidence="1">The sequence shown here is derived from an EMBL/GenBank/DDBJ whole genome shotgun (WGS) entry which is preliminary data.</text>
</comment>
<reference evidence="1" key="1">
    <citation type="submission" date="2022-09" db="EMBL/GenBank/DDBJ databases">
        <title>A Global Phylogenomic Analysis of the Shiitake Genus Lentinula.</title>
        <authorList>
            <consortium name="DOE Joint Genome Institute"/>
            <person name="Sierra-Patev S."/>
            <person name="Min B."/>
            <person name="Naranjo-Ortiz M."/>
            <person name="Looney B."/>
            <person name="Konkel Z."/>
            <person name="Slot J.C."/>
            <person name="Sakamoto Y."/>
            <person name="Steenwyk J.L."/>
            <person name="Rokas A."/>
            <person name="Carro J."/>
            <person name="Camarero S."/>
            <person name="Ferreira P."/>
            <person name="Molpeceres G."/>
            <person name="Ruiz-Duenas F.J."/>
            <person name="Serrano A."/>
            <person name="Henrissat B."/>
            <person name="Drula E."/>
            <person name="Hughes K.W."/>
            <person name="Mata J.L."/>
            <person name="Ishikawa N.K."/>
            <person name="Vargas-Isla R."/>
            <person name="Ushijima S."/>
            <person name="Smith C.A."/>
            <person name="Ahrendt S."/>
            <person name="Andreopoulos W."/>
            <person name="He G."/>
            <person name="Labutti K."/>
            <person name="Lipzen A."/>
            <person name="Ng V."/>
            <person name="Riley R."/>
            <person name="Sandor L."/>
            <person name="Barry K."/>
            <person name="Martinez A.T."/>
            <person name="Xiao Y."/>
            <person name="Gibbons J.G."/>
            <person name="Terashima K."/>
            <person name="Grigoriev I.V."/>
            <person name="Hibbett D.S."/>
        </authorList>
    </citation>
    <scope>NUCLEOTIDE SEQUENCE</scope>
    <source>
        <strain evidence="1">TMI1499</strain>
    </source>
</reference>
<dbReference type="Proteomes" id="UP001163835">
    <property type="component" value="Unassembled WGS sequence"/>
</dbReference>
<sequence>MKCVGAEDGQRQCQRCKRANVQYATCGISFKLLPYVVIVRCIFEKHRRGRKPGSKLSEASKMLRRLEKGLNNAKSKAVSIDARHSSSFRDSHPSLGEPDDRYTNGVRSHPYSPPNGQFVPNLSPPNLPSYPDAASEYTASSTSSRTLDANDDEDDSASDRAEDNIFPANFIQRERRRNSFFRTILNPEDAPASGPSSVRGSETYSPPQSPAAPAGLNDPVSAGIVDEGLAKVLFDLIFLRLNPFINLFDPSLHTVSYVRNKSPFLFTVLLMAGCKFFRPELFKQCQKLADEYAVQAFREGLKGVEVVQAFVCLTYWKGHDDNRTSTWTFVGYACRMAVEIGLNRYVPNVPTSETELQRLERRNRERTYLVLYIHDRSLSTQTGRHWMLPEDDFVRHSDRWHESSGGSVRPEDVIVAAFVQLRHIAAETTEIFQRGVDMSSEVVLRNCNSQLTQWNETWHREMQQAGGGAFHFSFLSLFRLYVRLFTNSLALRESSNRATPNIQALSACYTSAVDSLKVVSEFARMNVLRYGQETITMMSAYAALYLLSLLRNNTSLLQLHDGATQNAYTVIQQTAEAYHEASPSAAYHARFLKGLAHDIFRYRNIEKSTGAVRSPDSRSQGPQPEIQRPAHSSASPFYALSSQSQVSHYPLDQFQASALPSHSSPCRENEYSESLALSSLPSFLPAHFTSREGLKKHRYGSTPIGKITTERPTATASLGIPRVARKSKSRTNCGLEDTLNTDMLDTNFENLVNG</sequence>
<protein>
    <submittedName>
        <fullName evidence="1">Fungal-specific transcription factor domain-containing protein</fullName>
    </submittedName>
</protein>